<proteinExistence type="inferred from homology"/>
<dbReference type="GO" id="GO:0004497">
    <property type="term" value="F:monooxygenase activity"/>
    <property type="evidence" value="ECO:0007669"/>
    <property type="project" value="UniProtKB-KW"/>
</dbReference>
<name>A0A078KWM4_9GAMM</name>
<dbReference type="eggNOG" id="COG0654">
    <property type="taxonomic scope" value="Bacteria"/>
</dbReference>
<comment type="pathway">
    <text evidence="2">Cofactor biosynthesis; ubiquinone biosynthesis.</text>
</comment>
<evidence type="ECO:0000256" key="2">
    <source>
        <dbReference type="ARBA" id="ARBA00004749"/>
    </source>
</evidence>
<dbReference type="AlphaFoldDB" id="A0A078KWM4"/>
<comment type="similarity">
    <text evidence="3">Belongs to the UbiH/COQ6 family.</text>
</comment>
<dbReference type="GO" id="GO:0006744">
    <property type="term" value="P:ubiquinone biosynthetic process"/>
    <property type="evidence" value="ECO:0007669"/>
    <property type="project" value="UniProtKB-UniPathway"/>
</dbReference>
<evidence type="ECO:0000259" key="8">
    <source>
        <dbReference type="Pfam" id="PF01494"/>
    </source>
</evidence>
<dbReference type="Pfam" id="PF01494">
    <property type="entry name" value="FAD_binding_3"/>
    <property type="match status" value="1"/>
</dbReference>
<dbReference type="PANTHER" id="PTHR43876">
    <property type="entry name" value="UBIQUINONE BIOSYNTHESIS MONOOXYGENASE COQ6, MITOCHONDRIAL"/>
    <property type="match status" value="1"/>
</dbReference>
<protein>
    <submittedName>
        <fullName evidence="9">2-octaprenyl-3-methyl-6-methoxy-1,4-benzoquinol hydroxylase</fullName>
    </submittedName>
</protein>
<organism evidence="9 10">
    <name type="scientific">Legionella massiliensis</name>
    <dbReference type="NCBI Taxonomy" id="1034943"/>
    <lineage>
        <taxon>Bacteria</taxon>
        <taxon>Pseudomonadati</taxon>
        <taxon>Pseudomonadota</taxon>
        <taxon>Gammaproteobacteria</taxon>
        <taxon>Legionellales</taxon>
        <taxon>Legionellaceae</taxon>
        <taxon>Legionella</taxon>
    </lineage>
</organism>
<dbReference type="InterPro" id="IPR051205">
    <property type="entry name" value="UbiH/COQ6_monooxygenase"/>
</dbReference>
<dbReference type="EMBL" id="CCSB01000001">
    <property type="protein sequence ID" value="CDZ76113.1"/>
    <property type="molecule type" value="Genomic_DNA"/>
</dbReference>
<dbReference type="InterPro" id="IPR010971">
    <property type="entry name" value="UbiH/COQ6"/>
</dbReference>
<dbReference type="OrthoDB" id="9769565at2"/>
<sequence length="393" mass="43782">MSQQFDVAVIGGGVVGLTAALAMVERGFSVALIDAGPMTVDLSNPDARVYAINQASQDLLTQLGVWQHLQPERISPYQHMFVWDAANGADIKFDARMIAANHLGSIIEESVLKDALLHTLNKHKTGLTVFNKTKVTKLEWTDDSIKLSSDNHQWQAQLLMIADGANSPCRELLQVPMTSWPYHQEALVALVNTEKGHQQTAYQVFNPDGPLAFLPMVNEKLCSIVWSTTATRAKELMTLSDDDFNQELTKAFAAKLGEARVLGKRYRFPLIMRHAQRYVGTRWLLLGDAAHTIHPLAGLGLNVGLADVASWLHCLDKANRLLTSKRILSAYQRQRKYEVWQIIALMDGFKTLFTNPLTPVIALRGLGLRLCNGFSPLKRLFIEHAAGKKIETY</sequence>
<dbReference type="Gene3D" id="3.50.50.60">
    <property type="entry name" value="FAD/NAD(P)-binding domain"/>
    <property type="match status" value="2"/>
</dbReference>
<dbReference type="InterPro" id="IPR036188">
    <property type="entry name" value="FAD/NAD-bd_sf"/>
</dbReference>
<evidence type="ECO:0000313" key="9">
    <source>
        <dbReference type="EMBL" id="CDZ76113.1"/>
    </source>
</evidence>
<accession>A0A078KWM4</accession>
<gene>
    <name evidence="9" type="primary">ubiF</name>
    <name evidence="9" type="ORF">BN59_00377</name>
</gene>
<keyword evidence="7" id="KW-0503">Monooxygenase</keyword>
<dbReference type="GO" id="GO:0071949">
    <property type="term" value="F:FAD binding"/>
    <property type="evidence" value="ECO:0007669"/>
    <property type="project" value="InterPro"/>
</dbReference>
<evidence type="ECO:0000313" key="10">
    <source>
        <dbReference type="Proteomes" id="UP000044071"/>
    </source>
</evidence>
<evidence type="ECO:0000256" key="5">
    <source>
        <dbReference type="ARBA" id="ARBA00022827"/>
    </source>
</evidence>
<feature type="domain" description="FAD-binding" evidence="8">
    <location>
        <begin position="5"/>
        <end position="343"/>
    </location>
</feature>
<dbReference type="InterPro" id="IPR002938">
    <property type="entry name" value="FAD-bd"/>
</dbReference>
<dbReference type="PRINTS" id="PR00420">
    <property type="entry name" value="RNGMNOXGNASE"/>
</dbReference>
<dbReference type="GO" id="GO:0016705">
    <property type="term" value="F:oxidoreductase activity, acting on paired donors, with incorporation or reduction of molecular oxygen"/>
    <property type="evidence" value="ECO:0007669"/>
    <property type="project" value="InterPro"/>
</dbReference>
<evidence type="ECO:0000256" key="6">
    <source>
        <dbReference type="ARBA" id="ARBA00023002"/>
    </source>
</evidence>
<reference evidence="9 10" key="1">
    <citation type="submission" date="2014-06" db="EMBL/GenBank/DDBJ databases">
        <authorList>
            <person name="Urmite Genomes Urmite Genomes"/>
        </authorList>
    </citation>
    <scope>NUCLEOTIDE SEQUENCE [LARGE SCALE GENOMIC DNA]</scope>
</reference>
<evidence type="ECO:0000256" key="7">
    <source>
        <dbReference type="ARBA" id="ARBA00023033"/>
    </source>
</evidence>
<dbReference type="NCBIfam" id="TIGR01988">
    <property type="entry name" value="Ubi-OHases"/>
    <property type="match status" value="1"/>
</dbReference>
<evidence type="ECO:0000256" key="3">
    <source>
        <dbReference type="ARBA" id="ARBA00005349"/>
    </source>
</evidence>
<keyword evidence="5" id="KW-0274">FAD</keyword>
<dbReference type="PANTHER" id="PTHR43876:SF7">
    <property type="entry name" value="UBIQUINONE BIOSYNTHESIS MONOOXYGENASE COQ6, MITOCHONDRIAL"/>
    <property type="match status" value="1"/>
</dbReference>
<dbReference type="SUPFAM" id="SSF51905">
    <property type="entry name" value="FAD/NAD(P)-binding domain"/>
    <property type="match status" value="1"/>
</dbReference>
<dbReference type="UniPathway" id="UPA00232"/>
<comment type="cofactor">
    <cofactor evidence="1">
        <name>FAD</name>
        <dbReference type="ChEBI" id="CHEBI:57692"/>
    </cofactor>
</comment>
<evidence type="ECO:0000256" key="1">
    <source>
        <dbReference type="ARBA" id="ARBA00001974"/>
    </source>
</evidence>
<evidence type="ECO:0000256" key="4">
    <source>
        <dbReference type="ARBA" id="ARBA00022630"/>
    </source>
</evidence>
<keyword evidence="4" id="KW-0285">Flavoprotein</keyword>
<dbReference type="Proteomes" id="UP000044071">
    <property type="component" value="Unassembled WGS sequence"/>
</dbReference>
<dbReference type="STRING" id="1034943.BN59_00377"/>
<keyword evidence="6" id="KW-0560">Oxidoreductase</keyword>
<dbReference type="RefSeq" id="WP_043872716.1">
    <property type="nucleotide sequence ID" value="NZ_CCVW01000001.1"/>
</dbReference>
<keyword evidence="10" id="KW-1185">Reference proteome</keyword>